<dbReference type="Pfam" id="PF00172">
    <property type="entry name" value="Zn_clus"/>
    <property type="match status" value="1"/>
</dbReference>
<evidence type="ECO:0000256" key="6">
    <source>
        <dbReference type="ARBA" id="ARBA00023163"/>
    </source>
</evidence>
<dbReference type="AlphaFoldDB" id="A0A0M8MXA5"/>
<evidence type="ECO:0000256" key="3">
    <source>
        <dbReference type="ARBA" id="ARBA00022833"/>
    </source>
</evidence>
<dbReference type="PANTHER" id="PTHR47782">
    <property type="entry name" value="ZN(II)2CYS6 TRANSCRIPTION FACTOR (EUROFUNG)-RELATED"/>
    <property type="match status" value="1"/>
</dbReference>
<dbReference type="Proteomes" id="UP000053831">
    <property type="component" value="Unassembled WGS sequence"/>
</dbReference>
<feature type="compositionally biased region" description="Low complexity" evidence="8">
    <location>
        <begin position="591"/>
        <end position="608"/>
    </location>
</feature>
<organism evidence="10 11">
    <name type="scientific">Escovopsis weberi</name>
    <dbReference type="NCBI Taxonomy" id="150374"/>
    <lineage>
        <taxon>Eukaryota</taxon>
        <taxon>Fungi</taxon>
        <taxon>Dikarya</taxon>
        <taxon>Ascomycota</taxon>
        <taxon>Pezizomycotina</taxon>
        <taxon>Sordariomycetes</taxon>
        <taxon>Hypocreomycetidae</taxon>
        <taxon>Hypocreales</taxon>
        <taxon>Hypocreaceae</taxon>
        <taxon>Escovopsis</taxon>
    </lineage>
</organism>
<dbReference type="Gene3D" id="4.10.240.10">
    <property type="entry name" value="Zn(2)-C6 fungal-type DNA-binding domain"/>
    <property type="match status" value="1"/>
</dbReference>
<dbReference type="SMART" id="SM00066">
    <property type="entry name" value="GAL4"/>
    <property type="match status" value="1"/>
</dbReference>
<dbReference type="PROSITE" id="PS50048">
    <property type="entry name" value="ZN2_CY6_FUNGAL_2"/>
    <property type="match status" value="1"/>
</dbReference>
<dbReference type="GO" id="GO:0008270">
    <property type="term" value="F:zinc ion binding"/>
    <property type="evidence" value="ECO:0007669"/>
    <property type="project" value="InterPro"/>
</dbReference>
<keyword evidence="11" id="KW-1185">Reference proteome</keyword>
<dbReference type="OrthoDB" id="5296287at2759"/>
<dbReference type="InterPro" id="IPR007219">
    <property type="entry name" value="XnlR_reg_dom"/>
</dbReference>
<dbReference type="Pfam" id="PF04082">
    <property type="entry name" value="Fungal_trans"/>
    <property type="match status" value="2"/>
</dbReference>
<protein>
    <submittedName>
        <fullName evidence="10">Putative transcriptional regulatory protein</fullName>
    </submittedName>
</protein>
<evidence type="ECO:0000256" key="4">
    <source>
        <dbReference type="ARBA" id="ARBA00023015"/>
    </source>
</evidence>
<dbReference type="InterPro" id="IPR036864">
    <property type="entry name" value="Zn2-C6_fun-type_DNA-bd_sf"/>
</dbReference>
<evidence type="ECO:0000256" key="8">
    <source>
        <dbReference type="SAM" id="MobiDB-lite"/>
    </source>
</evidence>
<keyword evidence="5" id="KW-0238">DNA-binding</keyword>
<feature type="compositionally biased region" description="Basic and acidic residues" evidence="8">
    <location>
        <begin position="76"/>
        <end position="96"/>
    </location>
</feature>
<dbReference type="EMBL" id="LGSR01000017">
    <property type="protein sequence ID" value="KOS20598.1"/>
    <property type="molecule type" value="Genomic_DNA"/>
</dbReference>
<evidence type="ECO:0000313" key="10">
    <source>
        <dbReference type="EMBL" id="KOS20598.1"/>
    </source>
</evidence>
<reference evidence="10 11" key="1">
    <citation type="submission" date="2015-07" db="EMBL/GenBank/DDBJ databases">
        <title>The genome of the fungus Escovopsis weberi, a specialized disease agent of ant agriculture.</title>
        <authorList>
            <person name="de Man T.J."/>
            <person name="Stajich J.E."/>
            <person name="Kubicek C.P."/>
            <person name="Chenthamara K."/>
            <person name="Atanasova L."/>
            <person name="Druzhinina I.S."/>
            <person name="Birnbaum S."/>
            <person name="Barribeau S.M."/>
            <person name="Teiling C."/>
            <person name="Suen G."/>
            <person name="Currie C."/>
            <person name="Gerardo N.M."/>
        </authorList>
    </citation>
    <scope>NUCLEOTIDE SEQUENCE [LARGE SCALE GENOMIC DNA]</scope>
</reference>
<dbReference type="SUPFAM" id="SSF57701">
    <property type="entry name" value="Zn2/Cys6 DNA-binding domain"/>
    <property type="match status" value="1"/>
</dbReference>
<dbReference type="CDD" id="cd12148">
    <property type="entry name" value="fungal_TF_MHR"/>
    <property type="match status" value="2"/>
</dbReference>
<dbReference type="GO" id="GO:0043565">
    <property type="term" value="F:sequence-specific DNA binding"/>
    <property type="evidence" value="ECO:0007669"/>
    <property type="project" value="TreeGrafter"/>
</dbReference>
<name>A0A0M8MXA5_ESCWE</name>
<dbReference type="PANTHER" id="PTHR47782:SF12">
    <property type="entry name" value="ZN(II)2CYS6 TRANSCRIPTION FACTOR (EUROFUNG)"/>
    <property type="match status" value="1"/>
</dbReference>
<keyword evidence="3" id="KW-0862">Zinc</keyword>
<dbReference type="GO" id="GO:0005634">
    <property type="term" value="C:nucleus"/>
    <property type="evidence" value="ECO:0007669"/>
    <property type="project" value="UniProtKB-SubCell"/>
</dbReference>
<dbReference type="GO" id="GO:0045944">
    <property type="term" value="P:positive regulation of transcription by RNA polymerase II"/>
    <property type="evidence" value="ECO:0007669"/>
    <property type="project" value="TreeGrafter"/>
</dbReference>
<keyword evidence="2" id="KW-0479">Metal-binding</keyword>
<sequence>MSRGGDDEGFRNGLACQNCRQRKRRCDRQLPRCGLCARRGVECVISTAKNEGQEGMIESLERELARLEARLPQTRAPDELRGIPESTSKAHDREGPDAIPSSLVRQPSPETVDLNVLKEVETVSLYRGELYGLEEMTHRALRLDNSDPRGFFNNSEARKSLISSSSRSHDSAQGAAEPPLDRETTRRYADNFFSHVHPTFPILEELEARGAIQLMLEGRRIGPEERIMAYLVLAIGAILPSQSSVLDTVNSAKYFLSAAEVQCSYDESPKTARILILFTLYSLFDSTTGSSWHLIDLVMQVCIVLGLHQLQVRAGERGEEEGARIFQAAYMLDFMISTALGLPMSTRNSDITMKPEALVPAGSPAHAPHIPDALTILTPECLYRWAHELCEGPHHNAAHFLRAYGAHILHDTGTSDDQVRRSVPSILGWHLAVQSLRRMAPGEASRASRNGQLVDHWQAIPKTMPALLMMPWIAGYTAFQTILLRMVMCGVVPDGKPQLLQSLSYSNLILSAVSSKFQGLKPHAEFGSIIHRGLMRDSSRLKADVGFLEGSDLYDLCRQALHRQGIPQYERGYVADLKARISRLRGLVNDSGLEPSSGSSSSSEGPPGQEALSKRPKFSDGSIFSLGHLVAAVLSMQLRNGSGFRIGPLTQPQVPDRDIIPPGDQELPPLSLACELADTYLEVGFHRVSPFVRRRQVFEQIERLYDPRSCQADRSSLERQNDMFQLFMILAVGAPFSKRRLQDMAPIRFYASAMRYADVLSETSGDVQIQNTLFLLTFAQQHATGIGSKWKLARQAMRTCLQLGYHKASTRPIDPVAEQMRRRLFWCCYVQERYAARGLGRPMVVAESDITIPFPDHVNLDDDRSGLVPDPLNRSDVSVLNRQAQLRRISAKVRDELYTRRGAGGRVGFLERVEVAQRLSAELEQWRALHAECSTTPYSKCIFETREYMDVNYFRERMFIYSALVVPADAELHAFRPDVKYLRLCLEAAVQIVVLYQLMLQRGIQTTLWTWVQDALRSGFMILYCGIHISNIFSDYHKVNSPTAPNVPEPAMIIQALDDCRKMLKDISHKWAAVNPHWAAFDRLSGQVKKLIESLSRPDTAADQPAPAVESSSSSIEMGGAMQLDDQGLGASGLWDIPMDMAYWDDLMDGDVDMNEVFGFDFNVFAQSAVWNASNDG</sequence>
<feature type="region of interest" description="Disordered" evidence="8">
    <location>
        <begin position="162"/>
        <end position="183"/>
    </location>
</feature>
<evidence type="ECO:0000256" key="1">
    <source>
        <dbReference type="ARBA" id="ARBA00004123"/>
    </source>
</evidence>
<dbReference type="CDD" id="cd00067">
    <property type="entry name" value="GAL4"/>
    <property type="match status" value="1"/>
</dbReference>
<dbReference type="InterPro" id="IPR052202">
    <property type="entry name" value="Yeast_MetPath_Reg"/>
</dbReference>
<gene>
    <name evidence="10" type="ORF">ESCO_005405</name>
</gene>
<dbReference type="GO" id="GO:0006351">
    <property type="term" value="P:DNA-templated transcription"/>
    <property type="evidence" value="ECO:0007669"/>
    <property type="project" value="InterPro"/>
</dbReference>
<comment type="caution">
    <text evidence="10">The sequence shown here is derived from an EMBL/GenBank/DDBJ whole genome shotgun (WGS) entry which is preliminary data.</text>
</comment>
<feature type="region of interest" description="Disordered" evidence="8">
    <location>
        <begin position="72"/>
        <end position="107"/>
    </location>
</feature>
<accession>A0A0M8MXA5</accession>
<feature type="region of interest" description="Disordered" evidence="8">
    <location>
        <begin position="591"/>
        <end position="615"/>
    </location>
</feature>
<keyword evidence="4" id="KW-0805">Transcription regulation</keyword>
<evidence type="ECO:0000256" key="7">
    <source>
        <dbReference type="ARBA" id="ARBA00023242"/>
    </source>
</evidence>
<evidence type="ECO:0000259" key="9">
    <source>
        <dbReference type="PROSITE" id="PS50048"/>
    </source>
</evidence>
<feature type="region of interest" description="Disordered" evidence="8">
    <location>
        <begin position="1096"/>
        <end position="1116"/>
    </location>
</feature>
<dbReference type="GO" id="GO:0000981">
    <property type="term" value="F:DNA-binding transcription factor activity, RNA polymerase II-specific"/>
    <property type="evidence" value="ECO:0007669"/>
    <property type="project" value="InterPro"/>
</dbReference>
<dbReference type="STRING" id="150374.A0A0M8MXA5"/>
<evidence type="ECO:0000256" key="2">
    <source>
        <dbReference type="ARBA" id="ARBA00022723"/>
    </source>
</evidence>
<dbReference type="InterPro" id="IPR001138">
    <property type="entry name" value="Zn2Cys6_DnaBD"/>
</dbReference>
<keyword evidence="6" id="KW-0804">Transcription</keyword>
<evidence type="ECO:0000256" key="5">
    <source>
        <dbReference type="ARBA" id="ARBA00023125"/>
    </source>
</evidence>
<keyword evidence="7" id="KW-0539">Nucleus</keyword>
<dbReference type="SMART" id="SM00906">
    <property type="entry name" value="Fungal_trans"/>
    <property type="match status" value="2"/>
</dbReference>
<dbReference type="PROSITE" id="PS00463">
    <property type="entry name" value="ZN2_CY6_FUNGAL_1"/>
    <property type="match status" value="1"/>
</dbReference>
<evidence type="ECO:0000313" key="11">
    <source>
        <dbReference type="Proteomes" id="UP000053831"/>
    </source>
</evidence>
<proteinExistence type="predicted"/>
<comment type="subcellular location">
    <subcellularLocation>
        <location evidence="1">Nucleus</location>
    </subcellularLocation>
</comment>
<feature type="domain" description="Zn(2)-C6 fungal-type" evidence="9">
    <location>
        <begin position="15"/>
        <end position="45"/>
    </location>
</feature>